<evidence type="ECO:0000313" key="2">
    <source>
        <dbReference type="Proteomes" id="UP001296873"/>
    </source>
</evidence>
<evidence type="ECO:0000313" key="1">
    <source>
        <dbReference type="EMBL" id="MBK1669088.1"/>
    </source>
</evidence>
<evidence type="ECO:0008006" key="3">
    <source>
        <dbReference type="Google" id="ProtNLM"/>
    </source>
</evidence>
<dbReference type="Proteomes" id="UP001296873">
    <property type="component" value="Unassembled WGS sequence"/>
</dbReference>
<proteinExistence type="predicted"/>
<dbReference type="EMBL" id="NRRL01000038">
    <property type="protein sequence ID" value="MBK1669088.1"/>
    <property type="molecule type" value="Genomic_DNA"/>
</dbReference>
<gene>
    <name evidence="1" type="ORF">CKO28_13700</name>
</gene>
<name>A0ABS1DFR6_9PROT</name>
<keyword evidence="2" id="KW-1185">Reference proteome</keyword>
<reference evidence="1 2" key="1">
    <citation type="journal article" date="2020" name="Microorganisms">
        <title>Osmotic Adaptation and Compatible Solute Biosynthesis of Phototrophic Bacteria as Revealed from Genome Analyses.</title>
        <authorList>
            <person name="Imhoff J.F."/>
            <person name="Rahn T."/>
            <person name="Kunzel S."/>
            <person name="Keller A."/>
            <person name="Neulinger S.C."/>
        </authorList>
    </citation>
    <scope>NUCLEOTIDE SEQUENCE [LARGE SCALE GENOMIC DNA]</scope>
    <source>
        <strain evidence="1 2">DSM 9895</strain>
    </source>
</reference>
<accession>A0ABS1DFR6</accession>
<sequence length="237" mass="25532">MRDLLGARSGGPRLGRVLEHLAYRGDAVWLVTLSNGSVVARVESELDALPECAWATYTRQQFTASARIQNVTTLQVDLTAWLLALDRDEIAALQDDGPGLQHARSLDNHSGPARIDLVSAARRYFGVHDLARVDDALLTEARSIRVGVAPAGPPASQLTRTVSAYTDLLARAAARPDLRPAAALLSGRVAELNQAAFKALPEPNDVNGLQRQLRHAREGLLAKTAAERDRIATAVRA</sequence>
<organism evidence="1 2">
    <name type="scientific">Rhodovibrio sodomensis</name>
    <dbReference type="NCBI Taxonomy" id="1088"/>
    <lineage>
        <taxon>Bacteria</taxon>
        <taxon>Pseudomonadati</taxon>
        <taxon>Pseudomonadota</taxon>
        <taxon>Alphaproteobacteria</taxon>
        <taxon>Rhodospirillales</taxon>
        <taxon>Rhodovibrionaceae</taxon>
        <taxon>Rhodovibrio</taxon>
    </lineage>
</organism>
<protein>
    <recommendedName>
        <fullName evidence="3">SCP2 domain-containing protein</fullName>
    </recommendedName>
</protein>
<comment type="caution">
    <text evidence="1">The sequence shown here is derived from an EMBL/GenBank/DDBJ whole genome shotgun (WGS) entry which is preliminary data.</text>
</comment>